<gene>
    <name evidence="9" type="ORF">BGO89_12350</name>
</gene>
<keyword evidence="2 7" id="KW-0813">Transport</keyword>
<reference evidence="9 10" key="1">
    <citation type="submission" date="2016-09" db="EMBL/GenBank/DDBJ databases">
        <title>Genome-resolved meta-omics ties microbial dynamics to process performance in biotechnology for thiocyanate degradation.</title>
        <authorList>
            <person name="Kantor R.S."/>
            <person name="Huddy R.J."/>
            <person name="Iyer R."/>
            <person name="Thomas B.C."/>
            <person name="Brown C.T."/>
            <person name="Anantharaman K."/>
            <person name="Tringe S."/>
            <person name="Hettich R.L."/>
            <person name="Harrison S.T."/>
            <person name="Banfield J.F."/>
        </authorList>
    </citation>
    <scope>NUCLEOTIDE SEQUENCE [LARGE SCALE GENOMIC DNA]</scope>
    <source>
        <strain evidence="9">59-99</strain>
    </source>
</reference>
<evidence type="ECO:0000313" key="9">
    <source>
        <dbReference type="EMBL" id="OJX57389.1"/>
    </source>
</evidence>
<keyword evidence="3" id="KW-1003">Cell membrane</keyword>
<dbReference type="InterPro" id="IPR045621">
    <property type="entry name" value="BPD_transp_1_N"/>
</dbReference>
<dbReference type="PANTHER" id="PTHR43163">
    <property type="entry name" value="DIPEPTIDE TRANSPORT SYSTEM PERMEASE PROTEIN DPPB-RELATED"/>
    <property type="match status" value="1"/>
</dbReference>
<dbReference type="PROSITE" id="PS50928">
    <property type="entry name" value="ABC_TM1"/>
    <property type="match status" value="1"/>
</dbReference>
<dbReference type="CDD" id="cd06261">
    <property type="entry name" value="TM_PBP2"/>
    <property type="match status" value="1"/>
</dbReference>
<accession>A0A1M3KYS3</accession>
<feature type="domain" description="ABC transmembrane type-1" evidence="8">
    <location>
        <begin position="93"/>
        <end position="296"/>
    </location>
</feature>
<feature type="transmembrane region" description="Helical" evidence="7">
    <location>
        <begin position="278"/>
        <end position="299"/>
    </location>
</feature>
<keyword evidence="5 7" id="KW-1133">Transmembrane helix</keyword>
<feature type="transmembrane region" description="Helical" evidence="7">
    <location>
        <begin position="138"/>
        <end position="160"/>
    </location>
</feature>
<dbReference type="EMBL" id="MKVH01000024">
    <property type="protein sequence ID" value="OJX57389.1"/>
    <property type="molecule type" value="Genomic_DNA"/>
</dbReference>
<keyword evidence="4 7" id="KW-0812">Transmembrane</keyword>
<dbReference type="Pfam" id="PF00528">
    <property type="entry name" value="BPD_transp_1"/>
    <property type="match status" value="1"/>
</dbReference>
<feature type="transmembrane region" description="Helical" evidence="7">
    <location>
        <begin position="97"/>
        <end position="118"/>
    </location>
</feature>
<feature type="transmembrane region" description="Helical" evidence="7">
    <location>
        <begin position="6"/>
        <end position="26"/>
    </location>
</feature>
<feature type="transmembrane region" description="Helical" evidence="7">
    <location>
        <begin position="238"/>
        <end position="266"/>
    </location>
</feature>
<keyword evidence="6 7" id="KW-0472">Membrane</keyword>
<protein>
    <submittedName>
        <fullName evidence="9">Peptide ABC transporter permease</fullName>
    </submittedName>
</protein>
<dbReference type="Pfam" id="PF19300">
    <property type="entry name" value="BPD_transp_1_N"/>
    <property type="match status" value="1"/>
</dbReference>
<comment type="caution">
    <text evidence="9">The sequence shown here is derived from an EMBL/GenBank/DDBJ whole genome shotgun (WGS) entry which is preliminary data.</text>
</comment>
<dbReference type="STRING" id="1895771.BGO89_12350"/>
<evidence type="ECO:0000256" key="5">
    <source>
        <dbReference type="ARBA" id="ARBA00022989"/>
    </source>
</evidence>
<dbReference type="GO" id="GO:0005886">
    <property type="term" value="C:plasma membrane"/>
    <property type="evidence" value="ECO:0007669"/>
    <property type="project" value="UniProtKB-SubCell"/>
</dbReference>
<evidence type="ECO:0000256" key="4">
    <source>
        <dbReference type="ARBA" id="ARBA00022692"/>
    </source>
</evidence>
<sequence>MATYLLRKILYSFLVLIGVVLVTFFIRPPGDPARVLLGQRADAASVAALREQLGLDKPMPVQIATYMYNLTQKDMGTSIATNRPVYEALKERIGPTALLAVSSMAIATILGILLGVIASWKPNSWLDTLTMSTSLFGISLPAFVVGLLFVLVFGVLLDWFPNSGYIDRGPEYLFLPMITLAIRPLSIIARVTRSSMLDVLGQDYVRTARAKGLNNITVFFKHALRNALNPVVTTVSAWFAGLLAGTYFIEFIFNWPGIGLAAFNAIEKLDYPMIQGTVLFTAVVFVVVNMLADIVYAFIDPKVRLK</sequence>
<dbReference type="SUPFAM" id="SSF161098">
    <property type="entry name" value="MetI-like"/>
    <property type="match status" value="1"/>
</dbReference>
<dbReference type="Gene3D" id="1.10.3720.10">
    <property type="entry name" value="MetI-like"/>
    <property type="match status" value="1"/>
</dbReference>
<evidence type="ECO:0000256" key="3">
    <source>
        <dbReference type="ARBA" id="ARBA00022475"/>
    </source>
</evidence>
<dbReference type="InterPro" id="IPR000515">
    <property type="entry name" value="MetI-like"/>
</dbReference>
<feature type="transmembrane region" description="Helical" evidence="7">
    <location>
        <begin position="172"/>
        <end position="191"/>
    </location>
</feature>
<dbReference type="GO" id="GO:0055085">
    <property type="term" value="P:transmembrane transport"/>
    <property type="evidence" value="ECO:0007669"/>
    <property type="project" value="InterPro"/>
</dbReference>
<evidence type="ECO:0000259" key="8">
    <source>
        <dbReference type="PROSITE" id="PS50928"/>
    </source>
</evidence>
<evidence type="ECO:0000313" key="10">
    <source>
        <dbReference type="Proteomes" id="UP000184233"/>
    </source>
</evidence>
<comment type="similarity">
    <text evidence="7">Belongs to the binding-protein-dependent transport system permease family.</text>
</comment>
<evidence type="ECO:0000256" key="6">
    <source>
        <dbReference type="ARBA" id="ARBA00023136"/>
    </source>
</evidence>
<proteinExistence type="inferred from homology"/>
<evidence type="ECO:0000256" key="1">
    <source>
        <dbReference type="ARBA" id="ARBA00004651"/>
    </source>
</evidence>
<dbReference type="InterPro" id="IPR035906">
    <property type="entry name" value="MetI-like_sf"/>
</dbReference>
<evidence type="ECO:0000256" key="7">
    <source>
        <dbReference type="RuleBase" id="RU363032"/>
    </source>
</evidence>
<dbReference type="Proteomes" id="UP000184233">
    <property type="component" value="Unassembled WGS sequence"/>
</dbReference>
<name>A0A1M3KYS3_9BACT</name>
<dbReference type="AlphaFoldDB" id="A0A1M3KYS3"/>
<evidence type="ECO:0000256" key="2">
    <source>
        <dbReference type="ARBA" id="ARBA00022448"/>
    </source>
</evidence>
<dbReference type="PANTHER" id="PTHR43163:SF6">
    <property type="entry name" value="DIPEPTIDE TRANSPORT SYSTEM PERMEASE PROTEIN DPPB-RELATED"/>
    <property type="match status" value="1"/>
</dbReference>
<comment type="subcellular location">
    <subcellularLocation>
        <location evidence="1 7">Cell membrane</location>
        <topology evidence="1 7">Multi-pass membrane protein</topology>
    </subcellularLocation>
</comment>
<organism evidence="9 10">
    <name type="scientific">Candidatus Kapaibacterium thiocyanatum</name>
    <dbReference type="NCBI Taxonomy" id="1895771"/>
    <lineage>
        <taxon>Bacteria</taxon>
        <taxon>Pseudomonadati</taxon>
        <taxon>Candidatus Kapaibacteriota</taxon>
        <taxon>Candidatus Kapaibacteriia</taxon>
        <taxon>Candidatus Kapaibacteriales</taxon>
        <taxon>Candidatus Kapaibacteriaceae</taxon>
        <taxon>Candidatus Kapaibacterium</taxon>
    </lineage>
</organism>